<dbReference type="Gene3D" id="3.20.20.140">
    <property type="entry name" value="Metal-dependent hydrolases"/>
    <property type="match status" value="1"/>
</dbReference>
<dbReference type="EC" id="3.1.3.48" evidence="5"/>
<name>A0A917NNJ8_9BACL</name>
<dbReference type="GO" id="GO:0004725">
    <property type="term" value="F:protein tyrosine phosphatase activity"/>
    <property type="evidence" value="ECO:0007669"/>
    <property type="project" value="UniProtKB-UniRule"/>
</dbReference>
<keyword evidence="3 5" id="KW-0904">Protein phosphatase</keyword>
<dbReference type="PANTHER" id="PTHR39181">
    <property type="entry name" value="TYROSINE-PROTEIN PHOSPHATASE YWQE"/>
    <property type="match status" value="1"/>
</dbReference>
<protein>
    <recommendedName>
        <fullName evidence="5">Tyrosine-protein phosphatase</fullName>
        <ecNumber evidence="5">3.1.3.48</ecNumber>
    </recommendedName>
</protein>
<evidence type="ECO:0000256" key="3">
    <source>
        <dbReference type="ARBA" id="ARBA00022912"/>
    </source>
</evidence>
<dbReference type="InterPro" id="IPR016195">
    <property type="entry name" value="Pol/histidinol_Pase-like"/>
</dbReference>
<sequence length="272" mass="30701">MADYGFDNLVDIHTHVIPGVDDGPRTLEDAARLLTALRASGVNRVFCTSHFKSPHFDTPLEDLQAQFQLLCAARAKLPEPGAWPELVFGAEVRISPAIEPELRACAVPRLGETDYVLAEYPSRDIKVSDFQLQYELRVRGYKTILAHPERNLLLLRCPELVEDLMENGMLMQVTAESLLGDERKGDPPTRFAWEIVRKGQAALIASDAHDPEHRRPVLRQAYERIADRLGEAVALAFIENANAVWENRTCRPVPPSLPKHRFILIPPRQRPH</sequence>
<comment type="caution">
    <text evidence="6">The sequence shown here is derived from an EMBL/GenBank/DDBJ whole genome shotgun (WGS) entry which is preliminary data.</text>
</comment>
<proteinExistence type="inferred from homology"/>
<comment type="similarity">
    <text evidence="1 5">Belongs to the metallo-dependent hydrolases superfamily. CpsB/CapC family.</text>
</comment>
<keyword evidence="7" id="KW-1185">Reference proteome</keyword>
<keyword evidence="2 5" id="KW-0378">Hydrolase</keyword>
<reference evidence="6" key="1">
    <citation type="journal article" date="2014" name="Int. J. Syst. Evol. Microbiol.">
        <title>Complete genome sequence of Corynebacterium casei LMG S-19264T (=DSM 44701T), isolated from a smear-ripened cheese.</title>
        <authorList>
            <consortium name="US DOE Joint Genome Institute (JGI-PGF)"/>
            <person name="Walter F."/>
            <person name="Albersmeier A."/>
            <person name="Kalinowski J."/>
            <person name="Ruckert C."/>
        </authorList>
    </citation>
    <scope>NUCLEOTIDE SEQUENCE</scope>
    <source>
        <strain evidence="6">JCM 18487</strain>
    </source>
</reference>
<evidence type="ECO:0000256" key="4">
    <source>
        <dbReference type="ARBA" id="ARBA00051722"/>
    </source>
</evidence>
<dbReference type="EMBL" id="BMOY01000063">
    <property type="protein sequence ID" value="GGJ14013.1"/>
    <property type="molecule type" value="Genomic_DNA"/>
</dbReference>
<evidence type="ECO:0000256" key="2">
    <source>
        <dbReference type="ARBA" id="ARBA00022801"/>
    </source>
</evidence>
<dbReference type="Proteomes" id="UP000637695">
    <property type="component" value="Unassembled WGS sequence"/>
</dbReference>
<accession>A0A917NNJ8</accession>
<evidence type="ECO:0000256" key="1">
    <source>
        <dbReference type="ARBA" id="ARBA00005750"/>
    </source>
</evidence>
<evidence type="ECO:0000313" key="6">
    <source>
        <dbReference type="EMBL" id="GGJ14013.1"/>
    </source>
</evidence>
<dbReference type="PANTHER" id="PTHR39181:SF1">
    <property type="entry name" value="TYROSINE-PROTEIN PHOSPHATASE YWQE"/>
    <property type="match status" value="1"/>
</dbReference>
<gene>
    <name evidence="6" type="ORF">GCM10010885_24210</name>
</gene>
<dbReference type="AlphaFoldDB" id="A0A917NNJ8"/>
<comment type="catalytic activity">
    <reaction evidence="4 5">
        <text>O-phospho-L-tyrosyl-[protein] + H2O = L-tyrosyl-[protein] + phosphate</text>
        <dbReference type="Rhea" id="RHEA:10684"/>
        <dbReference type="Rhea" id="RHEA-COMP:10136"/>
        <dbReference type="Rhea" id="RHEA-COMP:20101"/>
        <dbReference type="ChEBI" id="CHEBI:15377"/>
        <dbReference type="ChEBI" id="CHEBI:43474"/>
        <dbReference type="ChEBI" id="CHEBI:46858"/>
        <dbReference type="ChEBI" id="CHEBI:61978"/>
        <dbReference type="EC" id="3.1.3.48"/>
    </reaction>
</comment>
<dbReference type="GO" id="GO:0030145">
    <property type="term" value="F:manganese ion binding"/>
    <property type="evidence" value="ECO:0007669"/>
    <property type="project" value="UniProtKB-UniRule"/>
</dbReference>
<evidence type="ECO:0000313" key="7">
    <source>
        <dbReference type="Proteomes" id="UP000637695"/>
    </source>
</evidence>
<dbReference type="PIRSF" id="PIRSF016557">
    <property type="entry name" value="Caps_synth_CpsB"/>
    <property type="match status" value="1"/>
</dbReference>
<evidence type="ECO:0000256" key="5">
    <source>
        <dbReference type="PIRNR" id="PIRNR016557"/>
    </source>
</evidence>
<dbReference type="Pfam" id="PF19567">
    <property type="entry name" value="CpsB_CapC"/>
    <property type="match status" value="1"/>
</dbReference>
<dbReference type="SUPFAM" id="SSF89550">
    <property type="entry name" value="PHP domain-like"/>
    <property type="match status" value="1"/>
</dbReference>
<organism evidence="6 7">
    <name type="scientific">Alicyclobacillus cellulosilyticus</name>
    <dbReference type="NCBI Taxonomy" id="1003997"/>
    <lineage>
        <taxon>Bacteria</taxon>
        <taxon>Bacillati</taxon>
        <taxon>Bacillota</taxon>
        <taxon>Bacilli</taxon>
        <taxon>Bacillales</taxon>
        <taxon>Alicyclobacillaceae</taxon>
        <taxon>Alicyclobacillus</taxon>
    </lineage>
</organism>
<reference evidence="6" key="2">
    <citation type="submission" date="2020-09" db="EMBL/GenBank/DDBJ databases">
        <authorList>
            <person name="Sun Q."/>
            <person name="Ohkuma M."/>
        </authorList>
    </citation>
    <scope>NUCLEOTIDE SEQUENCE</scope>
    <source>
        <strain evidence="6">JCM 18487</strain>
    </source>
</reference>
<dbReference type="InterPro" id="IPR016667">
    <property type="entry name" value="Caps_polysacc_synth_CpsB/CapC"/>
</dbReference>